<dbReference type="OrthoDB" id="5428787at2759"/>
<comment type="caution">
    <text evidence="2">The sequence shown here is derived from an EMBL/GenBank/DDBJ whole genome shotgun (WGS) entry which is preliminary data.</text>
</comment>
<protein>
    <recommendedName>
        <fullName evidence="4">Apple domain-containing protein</fullName>
    </recommendedName>
</protein>
<evidence type="ECO:0000313" key="2">
    <source>
        <dbReference type="EMBL" id="EKJ75986.1"/>
    </source>
</evidence>
<dbReference type="RefSeq" id="XP_009255153.1">
    <property type="nucleotide sequence ID" value="XM_009256878.1"/>
</dbReference>
<dbReference type="HOGENOM" id="CLU_062654_0_0_1"/>
<evidence type="ECO:0008006" key="4">
    <source>
        <dbReference type="Google" id="ProtNLM"/>
    </source>
</evidence>
<dbReference type="eggNOG" id="ENOG502STK8">
    <property type="taxonomic scope" value="Eukaryota"/>
</dbReference>
<accession>K3UTX7</accession>
<evidence type="ECO:0000313" key="3">
    <source>
        <dbReference type="Proteomes" id="UP000007978"/>
    </source>
</evidence>
<keyword evidence="1" id="KW-0732">Signal</keyword>
<feature type="signal peptide" evidence="1">
    <location>
        <begin position="1"/>
        <end position="20"/>
    </location>
</feature>
<feature type="chain" id="PRO_5003869362" description="Apple domain-containing protein" evidence="1">
    <location>
        <begin position="21"/>
        <end position="375"/>
    </location>
</feature>
<dbReference type="KEGG" id="fpu:FPSE_03758"/>
<dbReference type="AlphaFoldDB" id="K3UTX7"/>
<name>K3UTX7_FUSPC</name>
<gene>
    <name evidence="2" type="ORF">FPSE_03758</name>
</gene>
<proteinExistence type="predicted"/>
<dbReference type="GeneID" id="20362377"/>
<organism evidence="2 3">
    <name type="scientific">Fusarium pseudograminearum (strain CS3096)</name>
    <name type="common">Wheat and barley crown-rot fungus</name>
    <dbReference type="NCBI Taxonomy" id="1028729"/>
    <lineage>
        <taxon>Eukaryota</taxon>
        <taxon>Fungi</taxon>
        <taxon>Dikarya</taxon>
        <taxon>Ascomycota</taxon>
        <taxon>Pezizomycotina</taxon>
        <taxon>Sordariomycetes</taxon>
        <taxon>Hypocreomycetidae</taxon>
        <taxon>Hypocreales</taxon>
        <taxon>Nectriaceae</taxon>
        <taxon>Fusarium</taxon>
    </lineage>
</organism>
<dbReference type="Proteomes" id="UP000007978">
    <property type="component" value="Chromosome 1"/>
</dbReference>
<reference evidence="2 3" key="1">
    <citation type="journal article" date="2012" name="PLoS Pathog.">
        <title>Comparative pathogenomics reveals horizontally acquired novel virulence genes in fungi infecting cereal hosts.</title>
        <authorList>
            <person name="Gardiner D.M."/>
            <person name="McDonald M.C."/>
            <person name="Covarelli L."/>
            <person name="Solomon P.S."/>
            <person name="Rusu A.G."/>
            <person name="Marshall M."/>
            <person name="Kazan K."/>
            <person name="Chakraborty S."/>
            <person name="McDonald B.A."/>
            <person name="Manners J.M."/>
        </authorList>
    </citation>
    <scope>NUCLEOTIDE SEQUENCE [LARGE SCALE GENOMIC DNA]</scope>
    <source>
        <strain evidence="2 3">CS3096</strain>
    </source>
</reference>
<sequence>MVALKPALLVLLTLGNEALAVNSDVLCTSKLGTASIASNKIPRATTTIKNQVTVIKRIIRKTNVIVVPQPRTTTVTETAKSTVTTDAAPDVEVATSVITSTQTQRVTSYTTTTSTSTSYTTTTKWSTKTIAAPIGFKYLKSSDSQWVPKKLKVRKNQEVFPIIPPESLHVQRVDCTKRVPSTTIKTVTTTIPGPRKTLAPKTKTKMTTTTEIVTHTNYPPKVTETILETVSPITVVRDTVTRQAPSVSTEIITVETILPAPDFYEACGADAFISSANGGNDINLALNLGALADGIGGDAANGAYNCCVECLKRPNCLLSMTVGGSDCIHYVPSGTSNVCPNGQAMWAYYYSLPNSPPSNTYANGPCGAMENMGLQ</sequence>
<evidence type="ECO:0000256" key="1">
    <source>
        <dbReference type="SAM" id="SignalP"/>
    </source>
</evidence>
<dbReference type="EMBL" id="AFNW01000079">
    <property type="protein sequence ID" value="EKJ75986.1"/>
    <property type="molecule type" value="Genomic_DNA"/>
</dbReference>
<keyword evidence="3" id="KW-1185">Reference proteome</keyword>